<evidence type="ECO:0000313" key="1">
    <source>
        <dbReference type="EMBL" id="KAK8009028.1"/>
    </source>
</evidence>
<evidence type="ECO:0000313" key="2">
    <source>
        <dbReference type="Proteomes" id="UP001396898"/>
    </source>
</evidence>
<keyword evidence="2" id="KW-1185">Reference proteome</keyword>
<gene>
    <name evidence="1" type="ORF">PG991_011579</name>
</gene>
<protein>
    <submittedName>
        <fullName evidence="1">Uncharacterized protein</fullName>
    </submittedName>
</protein>
<sequence>MLLASTTIYINEVRAATGPFRSRFASAGFARLLPTGYKINALASSSPTSCSLPPPSCLTGLQRPEMEVLEVGQIRTPEDSKRFIETAYIMPPEMPRVPNVTHWLSSPSPKYLEFQSVHDDPAACDAAL</sequence>
<dbReference type="Proteomes" id="UP001396898">
    <property type="component" value="Unassembled WGS sequence"/>
</dbReference>
<proteinExistence type="predicted"/>
<accession>A0ABR1REM6</accession>
<dbReference type="EMBL" id="JAQQWI010000016">
    <property type="protein sequence ID" value="KAK8009028.1"/>
    <property type="molecule type" value="Genomic_DNA"/>
</dbReference>
<name>A0ABR1REM6_9PEZI</name>
<comment type="caution">
    <text evidence="1">The sequence shown here is derived from an EMBL/GenBank/DDBJ whole genome shotgun (WGS) entry which is preliminary data.</text>
</comment>
<organism evidence="1 2">
    <name type="scientific">Apiospora marii</name>
    <dbReference type="NCBI Taxonomy" id="335849"/>
    <lineage>
        <taxon>Eukaryota</taxon>
        <taxon>Fungi</taxon>
        <taxon>Dikarya</taxon>
        <taxon>Ascomycota</taxon>
        <taxon>Pezizomycotina</taxon>
        <taxon>Sordariomycetes</taxon>
        <taxon>Xylariomycetidae</taxon>
        <taxon>Amphisphaeriales</taxon>
        <taxon>Apiosporaceae</taxon>
        <taxon>Apiospora</taxon>
    </lineage>
</organism>
<reference evidence="1 2" key="1">
    <citation type="submission" date="2023-01" db="EMBL/GenBank/DDBJ databases">
        <title>Analysis of 21 Apiospora genomes using comparative genomics revels a genus with tremendous synthesis potential of carbohydrate active enzymes and secondary metabolites.</title>
        <authorList>
            <person name="Sorensen T."/>
        </authorList>
    </citation>
    <scope>NUCLEOTIDE SEQUENCE [LARGE SCALE GENOMIC DNA]</scope>
    <source>
        <strain evidence="1 2">CBS 20057</strain>
    </source>
</reference>